<accession>A0ABV2H281</accession>
<evidence type="ECO:0000256" key="7">
    <source>
        <dbReference type="RuleBase" id="RU363032"/>
    </source>
</evidence>
<keyword evidence="3" id="KW-1003">Cell membrane</keyword>
<dbReference type="EMBL" id="JBEPLJ010000002">
    <property type="protein sequence ID" value="MET3584655.1"/>
    <property type="molecule type" value="Genomic_DNA"/>
</dbReference>
<dbReference type="PANTHER" id="PTHR30193">
    <property type="entry name" value="ABC TRANSPORTER PERMEASE PROTEIN"/>
    <property type="match status" value="1"/>
</dbReference>
<dbReference type="InterPro" id="IPR035906">
    <property type="entry name" value="MetI-like_sf"/>
</dbReference>
<comment type="subcellular location">
    <subcellularLocation>
        <location evidence="1 7">Cell membrane</location>
        <topology evidence="1 7">Multi-pass membrane protein</topology>
    </subcellularLocation>
</comment>
<dbReference type="Proteomes" id="UP001549031">
    <property type="component" value="Unassembled WGS sequence"/>
</dbReference>
<keyword evidence="10" id="KW-1185">Reference proteome</keyword>
<evidence type="ECO:0000256" key="6">
    <source>
        <dbReference type="ARBA" id="ARBA00023136"/>
    </source>
</evidence>
<feature type="transmembrane region" description="Helical" evidence="7">
    <location>
        <begin position="171"/>
        <end position="195"/>
    </location>
</feature>
<dbReference type="InterPro" id="IPR000515">
    <property type="entry name" value="MetI-like"/>
</dbReference>
<organism evidence="9 10">
    <name type="scientific">Pseudorhizobium tarimense</name>
    <dbReference type="NCBI Taxonomy" id="1079109"/>
    <lineage>
        <taxon>Bacteria</taxon>
        <taxon>Pseudomonadati</taxon>
        <taxon>Pseudomonadota</taxon>
        <taxon>Alphaproteobacteria</taxon>
        <taxon>Hyphomicrobiales</taxon>
        <taxon>Rhizobiaceae</taxon>
        <taxon>Rhizobium/Agrobacterium group</taxon>
        <taxon>Pseudorhizobium</taxon>
    </lineage>
</organism>
<dbReference type="RefSeq" id="WP_247242474.1">
    <property type="nucleotide sequence ID" value="NZ_JALJRA010000002.1"/>
</dbReference>
<evidence type="ECO:0000259" key="8">
    <source>
        <dbReference type="PROSITE" id="PS50928"/>
    </source>
</evidence>
<dbReference type="InterPro" id="IPR051393">
    <property type="entry name" value="ABC_transporter_permease"/>
</dbReference>
<dbReference type="PANTHER" id="PTHR30193:SF37">
    <property type="entry name" value="INNER MEMBRANE ABC TRANSPORTER PERMEASE PROTEIN YCJO"/>
    <property type="match status" value="1"/>
</dbReference>
<keyword evidence="6 7" id="KW-0472">Membrane</keyword>
<comment type="similarity">
    <text evidence="7">Belongs to the binding-protein-dependent transport system permease family.</text>
</comment>
<gene>
    <name evidence="9" type="ORF">ABID21_000750</name>
</gene>
<feature type="transmembrane region" description="Helical" evidence="7">
    <location>
        <begin position="49"/>
        <end position="69"/>
    </location>
</feature>
<keyword evidence="5 7" id="KW-1133">Transmembrane helix</keyword>
<protein>
    <submittedName>
        <fullName evidence="9">Raffinose/stachyose/melibiose transport system permease protein</fullName>
    </submittedName>
</protein>
<keyword evidence="2 7" id="KW-0813">Transport</keyword>
<reference evidence="9 10" key="1">
    <citation type="submission" date="2024-06" db="EMBL/GenBank/DDBJ databases">
        <title>Genomic Encyclopedia of Type Strains, Phase IV (KMG-IV): sequencing the most valuable type-strain genomes for metagenomic binning, comparative biology and taxonomic classification.</title>
        <authorList>
            <person name="Goeker M."/>
        </authorList>
    </citation>
    <scope>NUCLEOTIDE SEQUENCE [LARGE SCALE GENOMIC DNA]</scope>
    <source>
        <strain evidence="9 10">DSM 105042</strain>
    </source>
</reference>
<evidence type="ECO:0000256" key="1">
    <source>
        <dbReference type="ARBA" id="ARBA00004651"/>
    </source>
</evidence>
<feature type="transmembrane region" description="Helical" evidence="7">
    <location>
        <begin position="20"/>
        <end position="42"/>
    </location>
</feature>
<evidence type="ECO:0000256" key="3">
    <source>
        <dbReference type="ARBA" id="ARBA00022475"/>
    </source>
</evidence>
<feature type="transmembrane region" description="Helical" evidence="7">
    <location>
        <begin position="121"/>
        <end position="148"/>
    </location>
</feature>
<dbReference type="Pfam" id="PF00528">
    <property type="entry name" value="BPD_transp_1"/>
    <property type="match status" value="1"/>
</dbReference>
<dbReference type="SUPFAM" id="SSF161098">
    <property type="entry name" value="MetI-like"/>
    <property type="match status" value="1"/>
</dbReference>
<proteinExistence type="inferred from homology"/>
<evidence type="ECO:0000313" key="9">
    <source>
        <dbReference type="EMBL" id="MET3584655.1"/>
    </source>
</evidence>
<dbReference type="PROSITE" id="PS50928">
    <property type="entry name" value="ABC_TM1"/>
    <property type="match status" value="1"/>
</dbReference>
<comment type="caution">
    <text evidence="9">The sequence shown here is derived from an EMBL/GenBank/DDBJ whole genome shotgun (WGS) entry which is preliminary data.</text>
</comment>
<dbReference type="Gene3D" id="1.10.3720.10">
    <property type="entry name" value="MetI-like"/>
    <property type="match status" value="1"/>
</dbReference>
<feature type="domain" description="ABC transmembrane type-1" evidence="8">
    <location>
        <begin position="82"/>
        <end position="305"/>
    </location>
</feature>
<keyword evidence="4 7" id="KW-0812">Transmembrane</keyword>
<evidence type="ECO:0000256" key="2">
    <source>
        <dbReference type="ARBA" id="ARBA00022448"/>
    </source>
</evidence>
<feature type="transmembrane region" description="Helical" evidence="7">
    <location>
        <begin position="284"/>
        <end position="306"/>
    </location>
</feature>
<name>A0ABV2H281_9HYPH</name>
<dbReference type="CDD" id="cd06261">
    <property type="entry name" value="TM_PBP2"/>
    <property type="match status" value="1"/>
</dbReference>
<feature type="transmembrane region" description="Helical" evidence="7">
    <location>
        <begin position="224"/>
        <end position="244"/>
    </location>
</feature>
<evidence type="ECO:0000313" key="10">
    <source>
        <dbReference type="Proteomes" id="UP001549031"/>
    </source>
</evidence>
<feature type="transmembrane region" description="Helical" evidence="7">
    <location>
        <begin position="89"/>
        <end position="109"/>
    </location>
</feature>
<sequence>MSQSDITVTETATPKRPVRWHIAVFLAPAFVVYTAVMILPLIETLRLSLFNVVGGELAFVGLANFAQLFGDPRLAADFWNAFSNNTIFFLIHMAVQNPIGIALAAMLSLPGLRFAAFYRSAIFVPTLLSFVIVGFIWKLILSPIWGIAPNLMDLVGLKSFFGPWLGKPESALITVSLISVWQYVGIPMMLIYAALLNIPDEVLEAAEIDGITGWSQFWKIKLPLILPSIGIISVLTFVGNFNAFDLIYTVQGALAGPDGSTDILGTLLYRTFFGFQNQMGNPPMGATIATVMFLIILAGVSLYLFVIQRRIRRYQF</sequence>
<evidence type="ECO:0000256" key="5">
    <source>
        <dbReference type="ARBA" id="ARBA00022989"/>
    </source>
</evidence>
<evidence type="ECO:0000256" key="4">
    <source>
        <dbReference type="ARBA" id="ARBA00022692"/>
    </source>
</evidence>